<dbReference type="RefSeq" id="WP_026981003.1">
    <property type="nucleotide sequence ID" value="NZ_AUCZ01000033.1"/>
</dbReference>
<reference evidence="1 2" key="1">
    <citation type="submission" date="2013-09" db="EMBL/GenBank/DDBJ databases">
        <authorList>
            <person name="Zeng Z."/>
            <person name="Chen C."/>
        </authorList>
    </citation>
    <scope>NUCLEOTIDE SEQUENCE [LARGE SCALE GENOMIC DNA]</scope>
    <source>
        <strain evidence="1 2">GH29-5</strain>
    </source>
</reference>
<gene>
    <name evidence="1" type="ORF">Q764_14080</name>
</gene>
<evidence type="ECO:0000313" key="2">
    <source>
        <dbReference type="Proteomes" id="UP000030121"/>
    </source>
</evidence>
<sequence>MTYKPKRQTIIFFITLLVISTTILLSCEKEKIAKQKNVPELHHSVCPENSPPPPPIENTLFSSEKLKVVKKDNISTITLNLISDKVVDYQGFHQQIFRIETEGRKRKMYFALPTKYNMYWNDLKFISEKNNDSIILGFWKGKDYIKLYKIYSHKYDKENFGGGEIIIQATGSSTYTAI</sequence>
<dbReference type="Proteomes" id="UP000030121">
    <property type="component" value="Unassembled WGS sequence"/>
</dbReference>
<name>A0A0A2M1U2_9FLAO</name>
<proteinExistence type="predicted"/>
<accession>A0A0A2M1U2</accession>
<keyword evidence="2" id="KW-1185">Reference proteome</keyword>
<evidence type="ECO:0000313" key="1">
    <source>
        <dbReference type="EMBL" id="KGO85448.1"/>
    </source>
</evidence>
<dbReference type="eggNOG" id="ENOG502ZRQS">
    <property type="taxonomic scope" value="Bacteria"/>
</dbReference>
<dbReference type="AlphaFoldDB" id="A0A0A2M1U2"/>
<organism evidence="1 2">
    <name type="scientific">Flavobacterium suncheonense GH29-5 = DSM 17707</name>
    <dbReference type="NCBI Taxonomy" id="1121899"/>
    <lineage>
        <taxon>Bacteria</taxon>
        <taxon>Pseudomonadati</taxon>
        <taxon>Bacteroidota</taxon>
        <taxon>Flavobacteriia</taxon>
        <taxon>Flavobacteriales</taxon>
        <taxon>Flavobacteriaceae</taxon>
        <taxon>Flavobacterium</taxon>
    </lineage>
</organism>
<dbReference type="EMBL" id="JRLW01000046">
    <property type="protein sequence ID" value="KGO85448.1"/>
    <property type="molecule type" value="Genomic_DNA"/>
</dbReference>
<dbReference type="PROSITE" id="PS51257">
    <property type="entry name" value="PROKAR_LIPOPROTEIN"/>
    <property type="match status" value="1"/>
</dbReference>
<comment type="caution">
    <text evidence="1">The sequence shown here is derived from an EMBL/GenBank/DDBJ whole genome shotgun (WGS) entry which is preliminary data.</text>
</comment>
<evidence type="ECO:0008006" key="3">
    <source>
        <dbReference type="Google" id="ProtNLM"/>
    </source>
</evidence>
<protein>
    <recommendedName>
        <fullName evidence="3">Lipoprotein</fullName>
    </recommendedName>
</protein>
<dbReference type="OrthoDB" id="9828124at2"/>